<keyword evidence="2" id="KW-0677">Repeat</keyword>
<comment type="caution">
    <text evidence="3">The sequence shown here is derived from an EMBL/GenBank/DDBJ whole genome shotgun (WGS) entry which is preliminary data.</text>
</comment>
<dbReference type="STRING" id="888268.A0A1E5V8G6"/>
<dbReference type="InterPro" id="IPR036322">
    <property type="entry name" value="WD40_repeat_dom_sf"/>
</dbReference>
<name>A0A1E5V8G6_9POAL</name>
<feature type="non-terminal residue" evidence="3">
    <location>
        <position position="1"/>
    </location>
</feature>
<keyword evidence="1" id="KW-0853">WD repeat</keyword>
<dbReference type="EMBL" id="LWDX02048147">
    <property type="protein sequence ID" value="OEL21347.1"/>
    <property type="molecule type" value="Genomic_DNA"/>
</dbReference>
<dbReference type="Gene3D" id="2.130.10.10">
    <property type="entry name" value="YVTN repeat-like/Quinoprotein amine dehydrogenase"/>
    <property type="match status" value="1"/>
</dbReference>
<dbReference type="InterPro" id="IPR050844">
    <property type="entry name" value="Coatomer_complex_subunit"/>
</dbReference>
<dbReference type="PANTHER" id="PTHR19876">
    <property type="entry name" value="COATOMER"/>
    <property type="match status" value="1"/>
</dbReference>
<reference evidence="3 4" key="1">
    <citation type="submission" date="2016-09" db="EMBL/GenBank/DDBJ databases">
        <title>The draft genome of Dichanthelium oligosanthes: A C3 panicoid grass species.</title>
        <authorList>
            <person name="Studer A.J."/>
            <person name="Schnable J.C."/>
            <person name="Brutnell T.P."/>
        </authorList>
    </citation>
    <scope>NUCLEOTIDE SEQUENCE [LARGE SCALE GENOMIC DNA]</scope>
    <source>
        <strain evidence="4">cv. Kellogg 1175</strain>
        <tissue evidence="3">Leaf</tissue>
    </source>
</reference>
<dbReference type="InterPro" id="IPR015943">
    <property type="entry name" value="WD40/YVTN_repeat-like_dom_sf"/>
</dbReference>
<dbReference type="PANTHER" id="PTHR19876:SF68">
    <property type="entry name" value="COATOMER SUBUNIT BETA'-2"/>
    <property type="match status" value="1"/>
</dbReference>
<protein>
    <submittedName>
        <fullName evidence="3">Uncharacterized protein</fullName>
    </submittedName>
</protein>
<sequence length="113" mass="12884">LTKIKEFQAEEYYVCALAVHPTLPYLLSSSRFNLIKLWDWDQGWICTRKFSSEIGRNYDTSEITFNPKDANSFASAGIDGINVCDSLFPLNSLLTTILSDYGPHFCVPYVYNL</sequence>
<keyword evidence="4" id="KW-1185">Reference proteome</keyword>
<proteinExistence type="predicted"/>
<evidence type="ECO:0000256" key="1">
    <source>
        <dbReference type="ARBA" id="ARBA00022574"/>
    </source>
</evidence>
<dbReference type="GO" id="GO:0030126">
    <property type="term" value="C:COPI vesicle coat"/>
    <property type="evidence" value="ECO:0007669"/>
    <property type="project" value="TreeGrafter"/>
</dbReference>
<evidence type="ECO:0000256" key="2">
    <source>
        <dbReference type="ARBA" id="ARBA00022737"/>
    </source>
</evidence>
<dbReference type="AlphaFoldDB" id="A0A1E5V8G6"/>
<dbReference type="GO" id="GO:0006891">
    <property type="term" value="P:intra-Golgi vesicle-mediated transport"/>
    <property type="evidence" value="ECO:0007669"/>
    <property type="project" value="TreeGrafter"/>
</dbReference>
<dbReference type="GO" id="GO:0006886">
    <property type="term" value="P:intracellular protein transport"/>
    <property type="evidence" value="ECO:0007669"/>
    <property type="project" value="TreeGrafter"/>
</dbReference>
<dbReference type="SUPFAM" id="SSF50978">
    <property type="entry name" value="WD40 repeat-like"/>
    <property type="match status" value="1"/>
</dbReference>
<gene>
    <name evidence="3" type="ORF">BAE44_0017633</name>
</gene>
<evidence type="ECO:0000313" key="4">
    <source>
        <dbReference type="Proteomes" id="UP000095767"/>
    </source>
</evidence>
<dbReference type="GO" id="GO:0006888">
    <property type="term" value="P:endoplasmic reticulum to Golgi vesicle-mediated transport"/>
    <property type="evidence" value="ECO:0007669"/>
    <property type="project" value="TreeGrafter"/>
</dbReference>
<dbReference type="OrthoDB" id="629861at2759"/>
<dbReference type="Proteomes" id="UP000095767">
    <property type="component" value="Unassembled WGS sequence"/>
</dbReference>
<evidence type="ECO:0000313" key="3">
    <source>
        <dbReference type="EMBL" id="OEL21347.1"/>
    </source>
</evidence>
<accession>A0A1E5V8G6</accession>
<dbReference type="GO" id="GO:0006890">
    <property type="term" value="P:retrograde vesicle-mediated transport, Golgi to endoplasmic reticulum"/>
    <property type="evidence" value="ECO:0007669"/>
    <property type="project" value="TreeGrafter"/>
</dbReference>
<organism evidence="3 4">
    <name type="scientific">Dichanthelium oligosanthes</name>
    <dbReference type="NCBI Taxonomy" id="888268"/>
    <lineage>
        <taxon>Eukaryota</taxon>
        <taxon>Viridiplantae</taxon>
        <taxon>Streptophyta</taxon>
        <taxon>Embryophyta</taxon>
        <taxon>Tracheophyta</taxon>
        <taxon>Spermatophyta</taxon>
        <taxon>Magnoliopsida</taxon>
        <taxon>Liliopsida</taxon>
        <taxon>Poales</taxon>
        <taxon>Poaceae</taxon>
        <taxon>PACMAD clade</taxon>
        <taxon>Panicoideae</taxon>
        <taxon>Panicodae</taxon>
        <taxon>Paniceae</taxon>
        <taxon>Dichantheliinae</taxon>
        <taxon>Dichanthelium</taxon>
    </lineage>
</organism>